<dbReference type="EMBL" id="CYHE01000008">
    <property type="protein sequence ID" value="CUA97667.1"/>
    <property type="molecule type" value="Genomic_DNA"/>
</dbReference>
<sequence>MTSLTDNNRQLAGTLRSLSLPDPAPGTEQPQRKPRLFPTWLLLTGLGSAALAIGVAALTGTASVPAATAVSQQQAAAPLSPSLPPALLSREITGSGHVIALQSVPVFARYEGRIESVSVTLGSEVRAGDVLAVLAGPAARLRGFQDRETNVIAVAAVGPARAAAVNGPELALTPALIANLNESRDSLLAGRALAEAQGWALGGGGRA</sequence>
<protein>
    <submittedName>
        <fullName evidence="3">Biotin-lipoyl like</fullName>
    </submittedName>
</protein>
<gene>
    <name evidence="3" type="ORF">Ga0061067_10843</name>
</gene>
<feature type="region of interest" description="Disordered" evidence="1">
    <location>
        <begin position="13"/>
        <end position="33"/>
    </location>
</feature>
<evidence type="ECO:0000256" key="1">
    <source>
        <dbReference type="SAM" id="MobiDB-lite"/>
    </source>
</evidence>
<evidence type="ECO:0000256" key="2">
    <source>
        <dbReference type="SAM" id="Phobius"/>
    </source>
</evidence>
<dbReference type="Proteomes" id="UP000183900">
    <property type="component" value="Unassembled WGS sequence"/>
</dbReference>
<evidence type="ECO:0000313" key="3">
    <source>
        <dbReference type="EMBL" id="CUA97667.1"/>
    </source>
</evidence>
<organism evidence="3 4">
    <name type="scientific">Pannonibacter indicus</name>
    <dbReference type="NCBI Taxonomy" id="466044"/>
    <lineage>
        <taxon>Bacteria</taxon>
        <taxon>Pseudomonadati</taxon>
        <taxon>Pseudomonadota</taxon>
        <taxon>Alphaproteobacteria</taxon>
        <taxon>Hyphomicrobiales</taxon>
        <taxon>Stappiaceae</taxon>
        <taxon>Pannonibacter</taxon>
    </lineage>
</organism>
<keyword evidence="2" id="KW-0472">Membrane</keyword>
<keyword evidence="2" id="KW-1133">Transmembrane helix</keyword>
<feature type="transmembrane region" description="Helical" evidence="2">
    <location>
        <begin position="40"/>
        <end position="64"/>
    </location>
</feature>
<proteinExistence type="predicted"/>
<accession>A0A0K6I316</accession>
<dbReference type="AlphaFoldDB" id="A0A0K6I316"/>
<keyword evidence="4" id="KW-1185">Reference proteome</keyword>
<dbReference type="Gene3D" id="2.40.50.100">
    <property type="match status" value="1"/>
</dbReference>
<name>A0A0K6I316_9HYPH</name>
<keyword evidence="2" id="KW-0812">Transmembrane</keyword>
<dbReference type="RefSeq" id="WP_055456085.1">
    <property type="nucleotide sequence ID" value="NZ_CYHE01000008.1"/>
</dbReference>
<evidence type="ECO:0000313" key="4">
    <source>
        <dbReference type="Proteomes" id="UP000183900"/>
    </source>
</evidence>
<reference evidence="4" key="1">
    <citation type="submission" date="2015-08" db="EMBL/GenBank/DDBJ databases">
        <authorList>
            <person name="Varghese N."/>
        </authorList>
    </citation>
    <scope>NUCLEOTIDE SEQUENCE [LARGE SCALE GENOMIC DNA]</scope>
    <source>
        <strain evidence="4">DSM 23407</strain>
    </source>
</reference>
<dbReference type="OrthoDB" id="9791520at2"/>